<comment type="caution">
    <text evidence="1">The sequence shown here is derived from an EMBL/GenBank/DDBJ whole genome shotgun (WGS) entry which is preliminary data.</text>
</comment>
<gene>
    <name evidence="1" type="ORF">RE431_06150</name>
</gene>
<dbReference type="RefSeq" id="WP_309561089.1">
    <property type="nucleotide sequence ID" value="NZ_JAVJIU010000002.1"/>
</dbReference>
<protein>
    <submittedName>
        <fullName evidence="1">Uncharacterized protein</fullName>
    </submittedName>
</protein>
<accession>A0ABU1EP98</accession>
<name>A0ABU1EP98_9FLAO</name>
<keyword evidence="2" id="KW-1185">Reference proteome</keyword>
<dbReference type="Proteomes" id="UP001257234">
    <property type="component" value="Unassembled WGS sequence"/>
</dbReference>
<reference evidence="2" key="1">
    <citation type="submission" date="2023-07" db="EMBL/GenBank/DDBJ databases">
        <title>Christiangramia sp. SM2212., a novel bacterium of the family Flavobacteriaceae isolated from the sea sediment.</title>
        <authorList>
            <person name="Wang J."/>
            <person name="Zhang X."/>
        </authorList>
    </citation>
    <scope>NUCLEOTIDE SEQUENCE [LARGE SCALE GENOMIC DNA]</scope>
    <source>
        <strain evidence="2">SM2212</strain>
    </source>
</reference>
<evidence type="ECO:0000313" key="1">
    <source>
        <dbReference type="EMBL" id="MDR5590212.1"/>
    </source>
</evidence>
<evidence type="ECO:0000313" key="2">
    <source>
        <dbReference type="Proteomes" id="UP001257234"/>
    </source>
</evidence>
<proteinExistence type="predicted"/>
<dbReference type="EMBL" id="JAVJIU010000002">
    <property type="protein sequence ID" value="MDR5590212.1"/>
    <property type="molecule type" value="Genomic_DNA"/>
</dbReference>
<sequence length="856" mass="97274">MTRSFFSFLRRYIQKLLIAFFLLISLQSFSQDYPGYDELTVEMNIPQYGVVEIPVAIKGETAYISISDLFDIFQLKNDIDIAEGTAQGYIISPNANYVVDTRNFEITYQGEKTVISEDDFIRTPTSLYLKSDLFEQIFGLNTDFNFRQLAIDFNTDIELPVIKEIKLARARDNAGKYQNNIETDTIVEKNYPLLKGGLIDWGVIGTQQTNGFNDNRLVLGFGGMVAGGETTVRLNYSDRIPFQSRNQFYQWRYVNNNSPVFKQITAGKIFTGATSSLFAPVVGVQFSNSPLTNRRSFGTYVLSDYTEPLWTVELYVNNVLIDYAKADASGFYTFDVPLMYGNTNVDLRFYGPYGEEITESRNINIPYNFVPKNELEYTLSAGVVEDEQNRQFSRFNLNYGLSNSITIGGGVEYLSEVESGEYMPFFNTSIRLLNNLLFTGDYTFGVKGEGLLTYRTPSNLQFNLSYAKYHEEQTAINYNYLEERKFSVSAPLRNRKFNLFTRFSINQIILPSTTFTTSQLLMSGNFFGVSTNLSAYALHNDRQDNPTIYASLGQTYRLPYNIYFSPQIQYDISDESLRNINLEFQKVVFDKGFLNFSFENNFLRDAFVFEVGMRYSFDFAQTGITSRIGNRNSSFIETARGSIRLDDNNGDVMFSNRSALTRGGISLMAFLDFDNNGKKSELEPLVPGLSLESNPGIVTYNDDKTILRISDLQPYVIMKIQVDETSLDNIAWKIEDPVIEVESVANYYKPIHVPVKVLGEVSGFVNLKDKESIRGIGRILVNIKDNQGNVIKSLLTEGDGYFYHLGLSPGIYTAEIDSAQLQNLNFSSSEAIEFEIEISEYGDIVDNIEFTLEKNQ</sequence>
<organism evidence="1 2">
    <name type="scientific">Christiangramia sediminicola</name>
    <dbReference type="NCBI Taxonomy" id="3073267"/>
    <lineage>
        <taxon>Bacteria</taxon>
        <taxon>Pseudomonadati</taxon>
        <taxon>Bacteroidota</taxon>
        <taxon>Flavobacteriia</taxon>
        <taxon>Flavobacteriales</taxon>
        <taxon>Flavobacteriaceae</taxon>
        <taxon>Christiangramia</taxon>
    </lineage>
</organism>